<dbReference type="Proteomes" id="UP000325395">
    <property type="component" value="Unassembled WGS sequence"/>
</dbReference>
<gene>
    <name evidence="2" type="ORF">BDV36DRAFT_267104</name>
</gene>
<sequence length="151" mass="16799">MVLGEPGEKKNYCAFYYVLLGPCPAPPPPSFFIVAPSPTFILLSVFPNILPPLILSFLSPSIPLLSLSLRWITAGFRSLLAAGGNPIDSSRDSYHETITLIPPFLGRVWNIRPPRRPCVSSPRTTSLTLHPRVRCMLREDQFPLPFVIICL</sequence>
<evidence type="ECO:0000256" key="1">
    <source>
        <dbReference type="SAM" id="Phobius"/>
    </source>
</evidence>
<accession>A0ABQ6WBD9</accession>
<feature type="transmembrane region" description="Helical" evidence="1">
    <location>
        <begin position="49"/>
        <end position="69"/>
    </location>
</feature>
<proteinExistence type="predicted"/>
<evidence type="ECO:0000313" key="3">
    <source>
        <dbReference type="Proteomes" id="UP000325395"/>
    </source>
</evidence>
<name>A0ABQ6WBD9_9EURO</name>
<keyword evidence="1" id="KW-0472">Membrane</keyword>
<organism evidence="2 3">
    <name type="scientific">Aspergillus pseudocaelatus</name>
    <dbReference type="NCBI Taxonomy" id="1825620"/>
    <lineage>
        <taxon>Eukaryota</taxon>
        <taxon>Fungi</taxon>
        <taxon>Dikarya</taxon>
        <taxon>Ascomycota</taxon>
        <taxon>Pezizomycotina</taxon>
        <taxon>Eurotiomycetes</taxon>
        <taxon>Eurotiomycetidae</taxon>
        <taxon>Eurotiales</taxon>
        <taxon>Aspergillaceae</taxon>
        <taxon>Aspergillus</taxon>
        <taxon>Aspergillus subgen. Circumdati</taxon>
    </lineage>
</organism>
<dbReference type="EMBL" id="ML735796">
    <property type="protein sequence ID" value="KAE8413928.1"/>
    <property type="molecule type" value="Genomic_DNA"/>
</dbReference>
<protein>
    <submittedName>
        <fullName evidence="2">Uncharacterized protein</fullName>
    </submittedName>
</protein>
<keyword evidence="1" id="KW-1133">Transmembrane helix</keyword>
<keyword evidence="3" id="KW-1185">Reference proteome</keyword>
<evidence type="ECO:0000313" key="2">
    <source>
        <dbReference type="EMBL" id="KAE8413928.1"/>
    </source>
</evidence>
<keyword evidence="1" id="KW-0812">Transmembrane</keyword>
<reference evidence="2 3" key="1">
    <citation type="submission" date="2019-04" db="EMBL/GenBank/DDBJ databases">
        <authorList>
            <consortium name="DOE Joint Genome Institute"/>
            <person name="Mondo S."/>
            <person name="Kjaerbolling I."/>
            <person name="Vesth T."/>
            <person name="Frisvad J.C."/>
            <person name="Nybo J.L."/>
            <person name="Theobald S."/>
            <person name="Kildgaard S."/>
            <person name="Isbrandt T."/>
            <person name="Kuo A."/>
            <person name="Sato A."/>
            <person name="Lyhne E.K."/>
            <person name="Kogle M.E."/>
            <person name="Wiebenga A."/>
            <person name="Kun R.S."/>
            <person name="Lubbers R.J."/>
            <person name="Makela M.R."/>
            <person name="Barry K."/>
            <person name="Chovatia M."/>
            <person name="Clum A."/>
            <person name="Daum C."/>
            <person name="Haridas S."/>
            <person name="He G."/>
            <person name="LaButti K."/>
            <person name="Lipzen A."/>
            <person name="Riley R."/>
            <person name="Salamov A."/>
            <person name="Simmons B.A."/>
            <person name="Magnuson J.K."/>
            <person name="Henrissat B."/>
            <person name="Mortensen U.H."/>
            <person name="Larsen T.O."/>
            <person name="Devries R.P."/>
            <person name="Grigoriev I.V."/>
            <person name="Machida M."/>
            <person name="Baker S.E."/>
            <person name="Andersen M.R."/>
            <person name="Cantor M.N."/>
            <person name="Hua S.X."/>
        </authorList>
    </citation>
    <scope>NUCLEOTIDE SEQUENCE [LARGE SCALE GENOMIC DNA]</scope>
    <source>
        <strain evidence="2 3">CBS 117616</strain>
    </source>
</reference>